<comment type="caution">
    <text evidence="2">The sequence shown here is derived from an EMBL/GenBank/DDBJ whole genome shotgun (WGS) entry which is preliminary data.</text>
</comment>
<accession>A0AAD4U6V2</accession>
<dbReference type="EMBL" id="JAKZEL010000011">
    <property type="protein sequence ID" value="KAI4539054.1"/>
    <property type="molecule type" value="Genomic_DNA"/>
</dbReference>
<evidence type="ECO:0000256" key="1">
    <source>
        <dbReference type="SAM" id="MobiDB-lite"/>
    </source>
</evidence>
<evidence type="ECO:0000313" key="2">
    <source>
        <dbReference type="EMBL" id="KAI4539054.1"/>
    </source>
</evidence>
<dbReference type="AlphaFoldDB" id="A0AAD4U6V2"/>
<name>A0AAD4U6V2_OVIAM</name>
<protein>
    <submittedName>
        <fullName evidence="2">Uncharacterized protein</fullName>
    </submittedName>
</protein>
<gene>
    <name evidence="2" type="ORF">MG293_010446</name>
</gene>
<sequence length="187" mass="20007">MRNRVSLLEGRSKGQRSTEPARGGGITSPAPSHLELVSSALFRDRFLQGVVGHQGKHSVVAAQHIQDKQGSCPSARRLGPECEPHPGTTAEALAVRPQGVRVFAILTGPASECPQASKRHRYTSPHLFCAFAVFHSFIRVSLCTGITFEHKLGTGSGSLGEGFENTSRNSLYKLPPVKGASVPDPED</sequence>
<evidence type="ECO:0000313" key="3">
    <source>
        <dbReference type="Proteomes" id="UP001214576"/>
    </source>
</evidence>
<proteinExistence type="predicted"/>
<reference evidence="2" key="1">
    <citation type="submission" date="2022-03" db="EMBL/GenBank/DDBJ databases">
        <title>Genomic analyses of argali, domestic sheep and their hybrids provide insights into chromosomal evolution, heterosis and genetic basis of agronomic traits.</title>
        <authorList>
            <person name="Li M."/>
        </authorList>
    </citation>
    <scope>NUCLEOTIDE SEQUENCE</scope>
    <source>
        <strain evidence="2">CAU-MHL-2022a</strain>
        <tissue evidence="2">Skin</tissue>
    </source>
</reference>
<keyword evidence="3" id="KW-1185">Reference proteome</keyword>
<dbReference type="Proteomes" id="UP001214576">
    <property type="component" value="Unassembled WGS sequence"/>
</dbReference>
<feature type="region of interest" description="Disordered" evidence="1">
    <location>
        <begin position="1"/>
        <end position="31"/>
    </location>
</feature>
<organism evidence="2 3">
    <name type="scientific">Ovis ammon polii</name>
    <dbReference type="NCBI Taxonomy" id="230172"/>
    <lineage>
        <taxon>Eukaryota</taxon>
        <taxon>Metazoa</taxon>
        <taxon>Chordata</taxon>
        <taxon>Craniata</taxon>
        <taxon>Vertebrata</taxon>
        <taxon>Euteleostomi</taxon>
        <taxon>Mammalia</taxon>
        <taxon>Eutheria</taxon>
        <taxon>Laurasiatheria</taxon>
        <taxon>Artiodactyla</taxon>
        <taxon>Ruminantia</taxon>
        <taxon>Pecora</taxon>
        <taxon>Bovidae</taxon>
        <taxon>Caprinae</taxon>
        <taxon>Ovis</taxon>
    </lineage>
</organism>